<evidence type="ECO:0000256" key="1">
    <source>
        <dbReference type="SAM" id="MobiDB-lite"/>
    </source>
</evidence>
<dbReference type="AlphaFoldDB" id="A0A1Y1YEV7"/>
<dbReference type="Proteomes" id="UP000193144">
    <property type="component" value="Unassembled WGS sequence"/>
</dbReference>
<feature type="compositionally biased region" description="Low complexity" evidence="1">
    <location>
        <begin position="1"/>
        <end position="17"/>
    </location>
</feature>
<reference evidence="2 3" key="1">
    <citation type="submission" date="2016-07" db="EMBL/GenBank/DDBJ databases">
        <title>Pervasive Adenine N6-methylation of Active Genes in Fungi.</title>
        <authorList>
            <consortium name="DOE Joint Genome Institute"/>
            <person name="Mondo S.J."/>
            <person name="Dannebaum R.O."/>
            <person name="Kuo R.C."/>
            <person name="Labutti K."/>
            <person name="Haridas S."/>
            <person name="Kuo A."/>
            <person name="Salamov A."/>
            <person name="Ahrendt S.R."/>
            <person name="Lipzen A."/>
            <person name="Sullivan W."/>
            <person name="Andreopoulos W.B."/>
            <person name="Clum A."/>
            <person name="Lindquist E."/>
            <person name="Daum C."/>
            <person name="Ramamoorthy G.K."/>
            <person name="Gryganskyi A."/>
            <person name="Culley D."/>
            <person name="Magnuson J.K."/>
            <person name="James T.Y."/>
            <person name="O'Malley M.A."/>
            <person name="Stajich J.E."/>
            <person name="Spatafora J.W."/>
            <person name="Visel A."/>
            <person name="Grigoriev I.V."/>
        </authorList>
    </citation>
    <scope>NUCLEOTIDE SEQUENCE [LARGE SCALE GENOMIC DNA]</scope>
    <source>
        <strain evidence="2 3">CBS 115471</strain>
    </source>
</reference>
<comment type="caution">
    <text evidence="2">The sequence shown here is derived from an EMBL/GenBank/DDBJ whole genome shotgun (WGS) entry which is preliminary data.</text>
</comment>
<evidence type="ECO:0000313" key="3">
    <source>
        <dbReference type="Proteomes" id="UP000193144"/>
    </source>
</evidence>
<sequence>MSPSSKSRASSRAYANSQIRHGAQNSTEDGGSRTWAVEQAVSRINRSWSCPSVKPRSRRQGRISFAKDVLVVEVDYVLAHGGGLGSEESNGDDVESSVDRERLAETQGFHSSSLSQSSYDTPVLMLMLSIISGRWRRRRRSTDPEIQRFNGEARRAERPRGLRVCAWKVTTLAHISLHSEVY</sequence>
<proteinExistence type="predicted"/>
<keyword evidence="3" id="KW-1185">Reference proteome</keyword>
<name>A0A1Y1YEV7_9PLEO</name>
<evidence type="ECO:0000313" key="2">
    <source>
        <dbReference type="EMBL" id="ORX96463.1"/>
    </source>
</evidence>
<organism evidence="2 3">
    <name type="scientific">Clohesyomyces aquaticus</name>
    <dbReference type="NCBI Taxonomy" id="1231657"/>
    <lineage>
        <taxon>Eukaryota</taxon>
        <taxon>Fungi</taxon>
        <taxon>Dikarya</taxon>
        <taxon>Ascomycota</taxon>
        <taxon>Pezizomycotina</taxon>
        <taxon>Dothideomycetes</taxon>
        <taxon>Pleosporomycetidae</taxon>
        <taxon>Pleosporales</taxon>
        <taxon>Lindgomycetaceae</taxon>
        <taxon>Clohesyomyces</taxon>
    </lineage>
</organism>
<feature type="region of interest" description="Disordered" evidence="1">
    <location>
        <begin position="1"/>
        <end position="34"/>
    </location>
</feature>
<gene>
    <name evidence="2" type="ORF">BCR34DRAFT_643258</name>
</gene>
<accession>A0A1Y1YEV7</accession>
<dbReference type="EMBL" id="MCFA01000256">
    <property type="protein sequence ID" value="ORX96463.1"/>
    <property type="molecule type" value="Genomic_DNA"/>
</dbReference>
<protein>
    <submittedName>
        <fullName evidence="2">Uncharacterized protein</fullName>
    </submittedName>
</protein>